<dbReference type="PANTHER" id="PTHR43798:SF14">
    <property type="entry name" value="SERINE HYDROLASE-LIKE PROTEIN DDB_G0286239"/>
    <property type="match status" value="1"/>
</dbReference>
<dbReference type="RefSeq" id="XP_022646357.1">
    <property type="nucleotide sequence ID" value="XM_022790622.1"/>
</dbReference>
<evidence type="ECO:0000259" key="3">
    <source>
        <dbReference type="Pfam" id="PF00561"/>
    </source>
</evidence>
<accession>A0A7M7M3S0</accession>
<dbReference type="Pfam" id="PF00561">
    <property type="entry name" value="Abhydrolase_1"/>
    <property type="match status" value="1"/>
</dbReference>
<dbReference type="Proteomes" id="UP000594260">
    <property type="component" value="Unplaced"/>
</dbReference>
<dbReference type="InParanoid" id="A0A7M7M3S0"/>
<evidence type="ECO:0000313" key="5">
    <source>
        <dbReference type="Proteomes" id="UP000594260"/>
    </source>
</evidence>
<keyword evidence="2" id="KW-0378">Hydrolase</keyword>
<proteinExistence type="inferred from homology"/>
<dbReference type="AlphaFoldDB" id="A0A7M7M3S0"/>
<reference evidence="4" key="1">
    <citation type="submission" date="2021-01" db="UniProtKB">
        <authorList>
            <consortium name="EnsemblMetazoa"/>
        </authorList>
    </citation>
    <scope>IDENTIFICATION</scope>
</reference>
<evidence type="ECO:0000256" key="1">
    <source>
        <dbReference type="ARBA" id="ARBA00008645"/>
    </source>
</evidence>
<dbReference type="EnsemblMetazoa" id="XM_022790622">
    <property type="protein sequence ID" value="XP_022646357"/>
    <property type="gene ID" value="LOC111244042"/>
</dbReference>
<evidence type="ECO:0000313" key="4">
    <source>
        <dbReference type="EnsemblMetazoa" id="XP_022646329"/>
    </source>
</evidence>
<dbReference type="EnsemblMetazoa" id="XM_022790594">
    <property type="protein sequence ID" value="XP_022646329"/>
    <property type="gene ID" value="LOC111244042"/>
</dbReference>
<dbReference type="GeneID" id="111244042"/>
<dbReference type="PANTHER" id="PTHR43798">
    <property type="entry name" value="MONOACYLGLYCEROL LIPASE"/>
    <property type="match status" value="1"/>
</dbReference>
<dbReference type="EnsemblMetazoa" id="XM_022790603">
    <property type="protein sequence ID" value="XP_022646338"/>
    <property type="gene ID" value="LOC111244042"/>
</dbReference>
<organism evidence="4 5">
    <name type="scientific">Varroa destructor</name>
    <name type="common">Honeybee mite</name>
    <dbReference type="NCBI Taxonomy" id="109461"/>
    <lineage>
        <taxon>Eukaryota</taxon>
        <taxon>Metazoa</taxon>
        <taxon>Ecdysozoa</taxon>
        <taxon>Arthropoda</taxon>
        <taxon>Chelicerata</taxon>
        <taxon>Arachnida</taxon>
        <taxon>Acari</taxon>
        <taxon>Parasitiformes</taxon>
        <taxon>Mesostigmata</taxon>
        <taxon>Gamasina</taxon>
        <taxon>Dermanyssoidea</taxon>
        <taxon>Varroidae</taxon>
        <taxon>Varroa</taxon>
    </lineage>
</organism>
<dbReference type="InterPro" id="IPR029058">
    <property type="entry name" value="AB_hydrolase_fold"/>
</dbReference>
<dbReference type="OMA" id="PHPMIKF"/>
<dbReference type="GO" id="GO:0016787">
    <property type="term" value="F:hydrolase activity"/>
    <property type="evidence" value="ECO:0007669"/>
    <property type="project" value="UniProtKB-KW"/>
</dbReference>
<feature type="domain" description="AB hydrolase-1" evidence="3">
    <location>
        <begin position="30"/>
        <end position="133"/>
    </location>
</feature>
<dbReference type="SUPFAM" id="SSF53474">
    <property type="entry name" value="alpha/beta-Hydrolases"/>
    <property type="match status" value="1"/>
</dbReference>
<dbReference type="RefSeq" id="XP_022646366.1">
    <property type="nucleotide sequence ID" value="XM_022790631.1"/>
</dbReference>
<dbReference type="InterPro" id="IPR000073">
    <property type="entry name" value="AB_hydrolase_1"/>
</dbReference>
<dbReference type="Gene3D" id="3.40.50.1820">
    <property type="entry name" value="alpha/beta hydrolase"/>
    <property type="match status" value="1"/>
</dbReference>
<dbReference type="EnsemblMetazoa" id="XM_022790612">
    <property type="protein sequence ID" value="XP_022646347"/>
    <property type="gene ID" value="LOC111244042"/>
</dbReference>
<evidence type="ECO:0000256" key="2">
    <source>
        <dbReference type="ARBA" id="ARBA00022801"/>
    </source>
</evidence>
<dbReference type="EnsemblMetazoa" id="XM_022790631">
    <property type="protein sequence ID" value="XP_022646366"/>
    <property type="gene ID" value="LOC111244042"/>
</dbReference>
<dbReference type="GO" id="GO:0016020">
    <property type="term" value="C:membrane"/>
    <property type="evidence" value="ECO:0007669"/>
    <property type="project" value="TreeGrafter"/>
</dbReference>
<dbReference type="RefSeq" id="XP_022646347.1">
    <property type="nucleotide sequence ID" value="XM_022790612.1"/>
</dbReference>
<sequence>MRQSKEVQFPMPWGQMAAQEWGDPSSSRKVLAVHGWMDNSNTFLKLFPLLPSNLHIVSVDLSGHGLSSHRPLGCTYTILEHAIDLKRLADQLHWEGFALIGHSMGAMISLLLAGLFPSLITHFVSLDIITIMNCSLKSLPEMTAMTVGSMLSFEKKQGQPPVYKDLEEVVNRRMLTTPDSLARDSAAIIMRRAIVDYQGGVVLRTDPRLKYTRTLNYSFEDQYEILKRYQGRLLVLRATGETHRDLKGLSYEKFVKLYEENCREFKLVMVQGTHTVHLDEPEKVLDHIVNFLETYTGMPLSVPNGIGEHAKL</sequence>
<name>A0A7M7M3S0_VARDE</name>
<protein>
    <recommendedName>
        <fullName evidence="3">AB hydrolase-1 domain-containing protein</fullName>
    </recommendedName>
</protein>
<comment type="similarity">
    <text evidence="1">Belongs to the AB hydrolase superfamily.</text>
</comment>
<dbReference type="RefSeq" id="XP_022646329.1">
    <property type="nucleotide sequence ID" value="XM_022790594.1"/>
</dbReference>
<dbReference type="KEGG" id="vde:111244042"/>
<dbReference type="InterPro" id="IPR050266">
    <property type="entry name" value="AB_hydrolase_sf"/>
</dbReference>
<dbReference type="RefSeq" id="XP_022646338.1">
    <property type="nucleotide sequence ID" value="XM_022790603.1"/>
</dbReference>
<dbReference type="OrthoDB" id="190201at2759"/>
<keyword evidence="5" id="KW-1185">Reference proteome</keyword>